<reference evidence="1 2" key="1">
    <citation type="journal article" date="2021" name="Commun. Biol.">
        <title>The genome of Shorea leprosula (Dipterocarpaceae) highlights the ecological relevance of drought in aseasonal tropical rainforests.</title>
        <authorList>
            <person name="Ng K.K.S."/>
            <person name="Kobayashi M.J."/>
            <person name="Fawcett J.A."/>
            <person name="Hatakeyama M."/>
            <person name="Paape T."/>
            <person name="Ng C.H."/>
            <person name="Ang C.C."/>
            <person name="Tnah L.H."/>
            <person name="Lee C.T."/>
            <person name="Nishiyama T."/>
            <person name="Sese J."/>
            <person name="O'Brien M.J."/>
            <person name="Copetti D."/>
            <person name="Mohd Noor M.I."/>
            <person name="Ong R.C."/>
            <person name="Putra M."/>
            <person name="Sireger I.Z."/>
            <person name="Indrioko S."/>
            <person name="Kosugi Y."/>
            <person name="Izuno A."/>
            <person name="Isagi Y."/>
            <person name="Lee S.L."/>
            <person name="Shimizu K.K."/>
        </authorList>
    </citation>
    <scope>NUCLEOTIDE SEQUENCE [LARGE SCALE GENOMIC DNA]</scope>
    <source>
        <strain evidence="1">214</strain>
    </source>
</reference>
<dbReference type="Proteomes" id="UP001054252">
    <property type="component" value="Unassembled WGS sequence"/>
</dbReference>
<evidence type="ECO:0000313" key="2">
    <source>
        <dbReference type="Proteomes" id="UP001054252"/>
    </source>
</evidence>
<keyword evidence="2" id="KW-1185">Reference proteome</keyword>
<protein>
    <submittedName>
        <fullName evidence="1">Uncharacterized protein</fullName>
    </submittedName>
</protein>
<organism evidence="1 2">
    <name type="scientific">Rubroshorea leprosula</name>
    <dbReference type="NCBI Taxonomy" id="152421"/>
    <lineage>
        <taxon>Eukaryota</taxon>
        <taxon>Viridiplantae</taxon>
        <taxon>Streptophyta</taxon>
        <taxon>Embryophyta</taxon>
        <taxon>Tracheophyta</taxon>
        <taxon>Spermatophyta</taxon>
        <taxon>Magnoliopsida</taxon>
        <taxon>eudicotyledons</taxon>
        <taxon>Gunneridae</taxon>
        <taxon>Pentapetalae</taxon>
        <taxon>rosids</taxon>
        <taxon>malvids</taxon>
        <taxon>Malvales</taxon>
        <taxon>Dipterocarpaceae</taxon>
        <taxon>Rubroshorea</taxon>
    </lineage>
</organism>
<dbReference type="AlphaFoldDB" id="A0AAV5HHN8"/>
<dbReference type="PANTHER" id="PTHR33116:SF78">
    <property type="entry name" value="OS12G0587133 PROTEIN"/>
    <property type="match status" value="1"/>
</dbReference>
<dbReference type="EMBL" id="BPVZ01000002">
    <property type="protein sequence ID" value="GKU88312.1"/>
    <property type="molecule type" value="Genomic_DNA"/>
</dbReference>
<accession>A0AAV5HHN8</accession>
<dbReference type="PANTHER" id="PTHR33116">
    <property type="entry name" value="REVERSE TRANSCRIPTASE ZINC-BINDING DOMAIN-CONTAINING PROTEIN-RELATED-RELATED"/>
    <property type="match status" value="1"/>
</dbReference>
<name>A0AAV5HHN8_9ROSI</name>
<sequence length="190" mass="21963">MATASLNCKSGSILFTYLGMPVGDAMGRRNAWIPIIENFNKKLVVWKAKCLSIDGRVMLLRKFLWGYTEEKSRLAWLSWDKVCRRRKEGGLGVPDLECRNIALLGKWWDRFGKEENSLWKKVISDKYYGGGTIWDIKQIQVRNLSTLWRNILDLGLLMLWKWDKFLMDSGLGEMLGDVNLLAGKGMKNKR</sequence>
<proteinExistence type="predicted"/>
<comment type="caution">
    <text evidence="1">The sequence shown here is derived from an EMBL/GenBank/DDBJ whole genome shotgun (WGS) entry which is preliminary data.</text>
</comment>
<evidence type="ECO:0000313" key="1">
    <source>
        <dbReference type="EMBL" id="GKU88312.1"/>
    </source>
</evidence>
<gene>
    <name evidence="1" type="ORF">SLEP1_g2595</name>
</gene>